<sequence>MSRPCCFAVKISVSASEAASWRRRALSSSASSRKRVASSVASRTKRVAVSSERILIFVAASRAAWTMRAVSSPSRAATVSSFSSTGAPDPTRWAFSNSPSRKMVRSVRRESSAATIRRKSRTSFWSKPRREEGKVAPATAVGEEGSGRENEIAIAQRIRKIRG</sequence>
<accession>A0A6J6GNE5</accession>
<evidence type="ECO:0000313" key="4">
    <source>
        <dbReference type="EMBL" id="CAB5049759.1"/>
    </source>
</evidence>
<gene>
    <name evidence="2" type="ORF">UFOPK1421_01453</name>
    <name evidence="3" type="ORF">UFOPK1820_00557</name>
    <name evidence="4" type="ORF">UFOPK4275_00742</name>
</gene>
<protein>
    <submittedName>
        <fullName evidence="3">Unannotated protein</fullName>
    </submittedName>
</protein>
<feature type="region of interest" description="Disordered" evidence="1">
    <location>
        <begin position="76"/>
        <end position="148"/>
    </location>
</feature>
<evidence type="ECO:0000313" key="2">
    <source>
        <dbReference type="EMBL" id="CAB4553702.1"/>
    </source>
</evidence>
<evidence type="ECO:0000313" key="3">
    <source>
        <dbReference type="EMBL" id="CAB4598328.1"/>
    </source>
</evidence>
<dbReference type="EMBL" id="CAFBQJ010000119">
    <property type="protein sequence ID" value="CAB5049759.1"/>
    <property type="molecule type" value="Genomic_DNA"/>
</dbReference>
<organism evidence="3">
    <name type="scientific">freshwater metagenome</name>
    <dbReference type="NCBI Taxonomy" id="449393"/>
    <lineage>
        <taxon>unclassified sequences</taxon>
        <taxon>metagenomes</taxon>
        <taxon>ecological metagenomes</taxon>
    </lineage>
</organism>
<dbReference type="AlphaFoldDB" id="A0A6J6GNE5"/>
<proteinExistence type="predicted"/>
<evidence type="ECO:0000256" key="1">
    <source>
        <dbReference type="SAM" id="MobiDB-lite"/>
    </source>
</evidence>
<reference evidence="3" key="1">
    <citation type="submission" date="2020-05" db="EMBL/GenBank/DDBJ databases">
        <authorList>
            <person name="Chiriac C."/>
            <person name="Salcher M."/>
            <person name="Ghai R."/>
            <person name="Kavagutti S V."/>
        </authorList>
    </citation>
    <scope>NUCLEOTIDE SEQUENCE</scope>
</reference>
<name>A0A6J6GNE5_9ZZZZ</name>
<feature type="compositionally biased region" description="Polar residues" evidence="1">
    <location>
        <begin position="76"/>
        <end position="86"/>
    </location>
</feature>
<dbReference type="EMBL" id="CAEZSL010000209">
    <property type="protein sequence ID" value="CAB4553702.1"/>
    <property type="molecule type" value="Genomic_DNA"/>
</dbReference>
<dbReference type="EMBL" id="CAEZUK010000068">
    <property type="protein sequence ID" value="CAB4598328.1"/>
    <property type="molecule type" value="Genomic_DNA"/>
</dbReference>